<evidence type="ECO:0000256" key="1">
    <source>
        <dbReference type="SAM" id="MobiDB-lite"/>
    </source>
</evidence>
<organism evidence="2 3">
    <name type="scientific">Taphrina deformans (strain PYCC 5710 / ATCC 11124 / CBS 356.35 / IMI 108563 / JCM 9778 / NBRC 8474)</name>
    <name type="common">Peach leaf curl fungus</name>
    <name type="synonym">Lalaria deformans</name>
    <dbReference type="NCBI Taxonomy" id="1097556"/>
    <lineage>
        <taxon>Eukaryota</taxon>
        <taxon>Fungi</taxon>
        <taxon>Dikarya</taxon>
        <taxon>Ascomycota</taxon>
        <taxon>Taphrinomycotina</taxon>
        <taxon>Taphrinomycetes</taxon>
        <taxon>Taphrinales</taxon>
        <taxon>Taphrinaceae</taxon>
        <taxon>Taphrina</taxon>
    </lineage>
</organism>
<evidence type="ECO:0000313" key="3">
    <source>
        <dbReference type="Proteomes" id="UP000013776"/>
    </source>
</evidence>
<comment type="caution">
    <text evidence="2">The sequence shown here is derived from an EMBL/GenBank/DDBJ whole genome shotgun (WGS) entry which is preliminary data.</text>
</comment>
<dbReference type="VEuPathDB" id="FungiDB:TAPDE_005328"/>
<accession>R4XK12</accession>
<dbReference type="OrthoDB" id="414322at2759"/>
<dbReference type="EMBL" id="CAHR02000307">
    <property type="protein sequence ID" value="CCG84793.1"/>
    <property type="molecule type" value="Genomic_DNA"/>
</dbReference>
<protein>
    <submittedName>
        <fullName evidence="2">Uncharacterized protein</fullName>
    </submittedName>
</protein>
<keyword evidence="3" id="KW-1185">Reference proteome</keyword>
<sequence length="347" mass="38680">MATLQDDQKLEDLLTIVITTSPTPSAPAPELIQRVLASLPEELAAVSLIVTFDGFSIARADRAGGRLKKGQVPEGMAGQYPAYIENVKGHLGESWSEEVRDASTHAFVSTCDNGGGGGPGRCRRRRRVTSIRQSFRQGFGMNVRSALAYAATPFILTLQHDWVFTRPTPPFAALCRIMAREPGVRYVTFVARQSRRYETSRGGTSARYAELMRCGKRARAGLDLQHALVPCLHFFDRPHLCSVALYRDLFRSGLVRRGDFIEDTYGCALIEALNRADSQDAAYQVWHTVGSWMYHPDQGDTVAVRHTSGRTCLPQEQQRQRIQEYIRTNRSKQSGRSGSNDDGRLDD</sequence>
<feature type="region of interest" description="Disordered" evidence="1">
    <location>
        <begin position="325"/>
        <end position="347"/>
    </location>
</feature>
<dbReference type="eggNOG" id="ENOG502S5F4">
    <property type="taxonomic scope" value="Eukaryota"/>
</dbReference>
<dbReference type="STRING" id="1097556.R4XK12"/>
<proteinExistence type="predicted"/>
<gene>
    <name evidence="2" type="ORF">TAPDE_005328</name>
</gene>
<dbReference type="AlphaFoldDB" id="R4XK12"/>
<evidence type="ECO:0000313" key="2">
    <source>
        <dbReference type="EMBL" id="CCG84793.1"/>
    </source>
</evidence>
<reference evidence="2 3" key="1">
    <citation type="journal article" date="2013" name="MBio">
        <title>Genome sequencing of the plant pathogen Taphrina deformans, the causal agent of peach leaf curl.</title>
        <authorList>
            <person name="Cisse O.H."/>
            <person name="Almeida J.M.G.C.F."/>
            <person name="Fonseca A."/>
            <person name="Kumar A.A."/>
            <person name="Salojaervi J."/>
            <person name="Overmyer K."/>
            <person name="Hauser P.M."/>
            <person name="Pagni M."/>
        </authorList>
    </citation>
    <scope>NUCLEOTIDE SEQUENCE [LARGE SCALE GENOMIC DNA]</scope>
    <source>
        <strain evidence="3">PYCC 5710 / ATCC 11124 / CBS 356.35 / IMI 108563 / JCM 9778 / NBRC 8474</strain>
    </source>
</reference>
<name>R4XK12_TAPDE</name>
<dbReference type="Proteomes" id="UP000013776">
    <property type="component" value="Unassembled WGS sequence"/>
</dbReference>